<proteinExistence type="predicted"/>
<dbReference type="EMBL" id="CAJFCV020000006">
    <property type="protein sequence ID" value="CAG9131427.1"/>
    <property type="molecule type" value="Genomic_DNA"/>
</dbReference>
<organism evidence="1 2">
    <name type="scientific">Bursaphelenchus xylophilus</name>
    <name type="common">Pinewood nematode worm</name>
    <name type="synonym">Aphelenchoides xylophilus</name>
    <dbReference type="NCBI Taxonomy" id="6326"/>
    <lineage>
        <taxon>Eukaryota</taxon>
        <taxon>Metazoa</taxon>
        <taxon>Ecdysozoa</taxon>
        <taxon>Nematoda</taxon>
        <taxon>Chromadorea</taxon>
        <taxon>Rhabditida</taxon>
        <taxon>Tylenchina</taxon>
        <taxon>Tylenchomorpha</taxon>
        <taxon>Aphelenchoidea</taxon>
        <taxon>Aphelenchoididae</taxon>
        <taxon>Bursaphelenchus</taxon>
    </lineage>
</organism>
<sequence length="93" mass="10944">MLRNKIDFCLVVLKPRISQHGFKRHLNCSEISDFFSEAPEKKVRSSSIENTSVTQEIQDRTFFCLLIPALQYYGYPIQHDIVALNVRMRNFSY</sequence>
<accession>A0A7I8XC12</accession>
<dbReference type="AlphaFoldDB" id="A0A7I8XC12"/>
<reference evidence="1" key="1">
    <citation type="submission" date="2020-09" db="EMBL/GenBank/DDBJ databases">
        <authorList>
            <person name="Kikuchi T."/>
        </authorList>
    </citation>
    <scope>NUCLEOTIDE SEQUENCE</scope>
    <source>
        <strain evidence="1">Ka4C1</strain>
    </source>
</reference>
<dbReference type="Proteomes" id="UP000582659">
    <property type="component" value="Unassembled WGS sequence"/>
</dbReference>
<evidence type="ECO:0000313" key="1">
    <source>
        <dbReference type="EMBL" id="CAD5235201.1"/>
    </source>
</evidence>
<evidence type="ECO:0000313" key="2">
    <source>
        <dbReference type="Proteomes" id="UP000659654"/>
    </source>
</evidence>
<comment type="caution">
    <text evidence="1">The sequence shown here is derived from an EMBL/GenBank/DDBJ whole genome shotgun (WGS) entry which is preliminary data.</text>
</comment>
<keyword evidence="2" id="KW-1185">Reference proteome</keyword>
<dbReference type="Proteomes" id="UP000659654">
    <property type="component" value="Unassembled WGS sequence"/>
</dbReference>
<name>A0A7I8XC12_BURXY</name>
<protein>
    <submittedName>
        <fullName evidence="1">(pine wood nematode) hypothetical protein</fullName>
    </submittedName>
</protein>
<dbReference type="EMBL" id="CAJFDI010000006">
    <property type="protein sequence ID" value="CAD5235201.1"/>
    <property type="molecule type" value="Genomic_DNA"/>
</dbReference>
<gene>
    <name evidence="1" type="ORF">BXYJ_LOCUS15292</name>
</gene>